<dbReference type="Proteomes" id="UP000762676">
    <property type="component" value="Unassembled WGS sequence"/>
</dbReference>
<dbReference type="EMBL" id="BMAT01010189">
    <property type="protein sequence ID" value="GFS22087.1"/>
    <property type="molecule type" value="Genomic_DNA"/>
</dbReference>
<sequence length="94" mass="11042">MEVLDRQLCDFVGEGIFAGEIPKDVLGVLKTALMTNLVEERLFDELDFDMSKRRRPSLYHRSSINMWKHNRTETWVGKKKKQETNRLLTLARSC</sequence>
<evidence type="ECO:0000313" key="2">
    <source>
        <dbReference type="Proteomes" id="UP000762676"/>
    </source>
</evidence>
<comment type="caution">
    <text evidence="1">The sequence shown here is derived from an EMBL/GenBank/DDBJ whole genome shotgun (WGS) entry which is preliminary data.</text>
</comment>
<organism evidence="1 2">
    <name type="scientific">Elysia marginata</name>
    <dbReference type="NCBI Taxonomy" id="1093978"/>
    <lineage>
        <taxon>Eukaryota</taxon>
        <taxon>Metazoa</taxon>
        <taxon>Spiralia</taxon>
        <taxon>Lophotrochozoa</taxon>
        <taxon>Mollusca</taxon>
        <taxon>Gastropoda</taxon>
        <taxon>Heterobranchia</taxon>
        <taxon>Euthyneura</taxon>
        <taxon>Panpulmonata</taxon>
        <taxon>Sacoglossa</taxon>
        <taxon>Placobranchoidea</taxon>
        <taxon>Plakobranchidae</taxon>
        <taxon>Elysia</taxon>
    </lineage>
</organism>
<dbReference type="AlphaFoldDB" id="A0AAV4JKN7"/>
<keyword evidence="2" id="KW-1185">Reference proteome</keyword>
<reference evidence="1 2" key="1">
    <citation type="journal article" date="2021" name="Elife">
        <title>Chloroplast acquisition without the gene transfer in kleptoplastic sea slugs, Plakobranchus ocellatus.</title>
        <authorList>
            <person name="Maeda T."/>
            <person name="Takahashi S."/>
            <person name="Yoshida T."/>
            <person name="Shimamura S."/>
            <person name="Takaki Y."/>
            <person name="Nagai Y."/>
            <person name="Toyoda A."/>
            <person name="Suzuki Y."/>
            <person name="Arimoto A."/>
            <person name="Ishii H."/>
            <person name="Satoh N."/>
            <person name="Nishiyama T."/>
            <person name="Hasebe M."/>
            <person name="Maruyama T."/>
            <person name="Minagawa J."/>
            <person name="Obokata J."/>
            <person name="Shigenobu S."/>
        </authorList>
    </citation>
    <scope>NUCLEOTIDE SEQUENCE [LARGE SCALE GENOMIC DNA]</scope>
</reference>
<accession>A0AAV4JKN7</accession>
<name>A0AAV4JKN7_9GAST</name>
<protein>
    <submittedName>
        <fullName evidence="1">Uncharacterized protein</fullName>
    </submittedName>
</protein>
<gene>
    <name evidence="1" type="ORF">ElyMa_005100300</name>
</gene>
<proteinExistence type="predicted"/>
<evidence type="ECO:0000313" key="1">
    <source>
        <dbReference type="EMBL" id="GFS22087.1"/>
    </source>
</evidence>